<evidence type="ECO:0000313" key="3">
    <source>
        <dbReference type="Proteomes" id="UP000010102"/>
    </source>
</evidence>
<dbReference type="SUPFAM" id="SSF56112">
    <property type="entry name" value="Protein kinase-like (PK-like)"/>
    <property type="match status" value="1"/>
</dbReference>
<dbReference type="GO" id="GO:0004672">
    <property type="term" value="F:protein kinase activity"/>
    <property type="evidence" value="ECO:0007669"/>
    <property type="project" value="InterPro"/>
</dbReference>
<dbReference type="KEGG" id="lpo:LPO_0280"/>
<evidence type="ECO:0000313" key="2">
    <source>
        <dbReference type="EMBL" id="CCD04399.1"/>
    </source>
</evidence>
<protein>
    <recommendedName>
        <fullName evidence="1">Protein kinase domain-containing protein</fullName>
    </recommendedName>
</protein>
<dbReference type="PROSITE" id="PS50011">
    <property type="entry name" value="PROTEIN_KINASE_DOM"/>
    <property type="match status" value="1"/>
</dbReference>
<sequence>MTIPLLNIENDDVKMLNRLLEKYNEQPSLYMLQLIDNHQKMLKSECIKNNPSYAQEFIRWARRDYVTAEIDALADNKFNKINTRAFETGFKEVKRDLNIEAAIDKWKGIIRDMDCLKKHGERAAIDTSILKIQMAVEAIKINPKNEVHQILLVNCLSEFRQYIIKELIIQENKISKLPDAIARPDRQGLKTLLKEINFQIDKTIKNHQLSEHNRFQRSEVPIPELTEVCQNKTRLENLVSNLHGQENFQLGKFNLKPLGGNNNKNWLAKNNEGDCYIVRLEKLLPKEILMEKIQTIPEITKHLANDFYNYPTEIISINGFGNQYNVALSEFCPRKDMLSFRYDLAGQSQEKIIDEVIKMTEQVTGFALALNKAGLAYSDIKAENFLLRENKEVVTADRKSIVSHDNDKDIILNGPGSVAKSFALPECMEIKSNAEQFMAYQIGVMLHVLMEGDKVNKPHGTASYKNQDELGTIAPFDFNHEIYTTDAGKEVMKLIQNLTNEKPHERLSLMEVIRKCENIRENLSQNIIENQEEEERNYNFA</sequence>
<gene>
    <name evidence="2" type="ORF">LPO_0280</name>
</gene>
<reference evidence="2 3" key="1">
    <citation type="submission" date="2011-07" db="EMBL/GenBank/DDBJ databases">
        <authorList>
            <person name="Genoscope - CEA"/>
        </authorList>
    </citation>
    <scope>NUCLEOTIDE SEQUENCE [LARGE SCALE GENOMIC DNA]</scope>
    <source>
        <strain evidence="3">lorraine</strain>
    </source>
</reference>
<dbReference type="Gene3D" id="1.10.510.10">
    <property type="entry name" value="Transferase(Phosphotransferase) domain 1"/>
    <property type="match status" value="1"/>
</dbReference>
<proteinExistence type="predicted"/>
<name>A0AAV2UT82_LEGPN</name>
<evidence type="ECO:0000259" key="1">
    <source>
        <dbReference type="PROSITE" id="PS50011"/>
    </source>
</evidence>
<accession>A0AAV2UT82</accession>
<dbReference type="GO" id="GO:0005524">
    <property type="term" value="F:ATP binding"/>
    <property type="evidence" value="ECO:0007669"/>
    <property type="project" value="InterPro"/>
</dbReference>
<feature type="domain" description="Protein kinase" evidence="1">
    <location>
        <begin position="253"/>
        <end position="523"/>
    </location>
</feature>
<dbReference type="InterPro" id="IPR011009">
    <property type="entry name" value="Kinase-like_dom_sf"/>
</dbReference>
<dbReference type="AlphaFoldDB" id="A0AAV2UT82"/>
<dbReference type="Proteomes" id="UP000010102">
    <property type="component" value="Chromosome"/>
</dbReference>
<dbReference type="EMBL" id="FQ958210">
    <property type="protein sequence ID" value="CCD04399.1"/>
    <property type="molecule type" value="Genomic_DNA"/>
</dbReference>
<dbReference type="InterPro" id="IPR000719">
    <property type="entry name" value="Prot_kinase_dom"/>
</dbReference>
<dbReference type="PROSITE" id="PS00108">
    <property type="entry name" value="PROTEIN_KINASE_ST"/>
    <property type="match status" value="1"/>
</dbReference>
<dbReference type="InterPro" id="IPR008271">
    <property type="entry name" value="Ser/Thr_kinase_AS"/>
</dbReference>
<organism evidence="2 3">
    <name type="scientific">Legionella pneumophila subsp. pneumophila</name>
    <dbReference type="NCBI Taxonomy" id="91891"/>
    <lineage>
        <taxon>Bacteria</taxon>
        <taxon>Pseudomonadati</taxon>
        <taxon>Pseudomonadota</taxon>
        <taxon>Gammaproteobacteria</taxon>
        <taxon>Legionellales</taxon>
        <taxon>Legionellaceae</taxon>
        <taxon>Legionella</taxon>
    </lineage>
</organism>
<dbReference type="RefSeq" id="WP_014840888.1">
    <property type="nucleotide sequence ID" value="NC_018139.1"/>
</dbReference>